<feature type="non-terminal residue" evidence="1">
    <location>
        <position position="154"/>
    </location>
</feature>
<reference evidence="1" key="1">
    <citation type="journal article" date="2014" name="Front. Microbiol.">
        <title>High frequency of phylogenetically diverse reductive dehalogenase-homologous genes in deep subseafloor sedimentary metagenomes.</title>
        <authorList>
            <person name="Kawai M."/>
            <person name="Futagami T."/>
            <person name="Toyoda A."/>
            <person name="Takaki Y."/>
            <person name="Nishi S."/>
            <person name="Hori S."/>
            <person name="Arai W."/>
            <person name="Tsubouchi T."/>
            <person name="Morono Y."/>
            <person name="Uchiyama I."/>
            <person name="Ito T."/>
            <person name="Fujiyama A."/>
            <person name="Inagaki F."/>
            <person name="Takami H."/>
        </authorList>
    </citation>
    <scope>NUCLEOTIDE SEQUENCE</scope>
    <source>
        <strain evidence="1">Expedition CK06-06</strain>
    </source>
</reference>
<proteinExistence type="predicted"/>
<evidence type="ECO:0000313" key="1">
    <source>
        <dbReference type="EMBL" id="GAF69170.1"/>
    </source>
</evidence>
<comment type="caution">
    <text evidence="1">The sequence shown here is derived from an EMBL/GenBank/DDBJ whole genome shotgun (WGS) entry which is preliminary data.</text>
</comment>
<dbReference type="Gene3D" id="2.20.25.10">
    <property type="match status" value="1"/>
</dbReference>
<protein>
    <submittedName>
        <fullName evidence="1">Uncharacterized protein</fullName>
    </submittedName>
</protein>
<gene>
    <name evidence="1" type="ORF">S01H1_12599</name>
</gene>
<organism evidence="1">
    <name type="scientific">marine sediment metagenome</name>
    <dbReference type="NCBI Taxonomy" id="412755"/>
    <lineage>
        <taxon>unclassified sequences</taxon>
        <taxon>metagenomes</taxon>
        <taxon>ecological metagenomes</taxon>
    </lineage>
</organism>
<dbReference type="SUPFAM" id="SSF158997">
    <property type="entry name" value="Trm112p-like"/>
    <property type="match status" value="1"/>
</dbReference>
<sequence>MRTGIKLTKSAQHLLRCPICKSKMELTDYEFKCMNVRCKAHFPIIEGIPILVNETSSIFSIEDFINRKTTFFRSSSKIKGFVGGLLPAIDCNVKAKTNYEKFAELLLKGNENPKVLVVGGSMVGRGMQVILSSPSIEFIESDVSFGPRTALICD</sequence>
<dbReference type="AlphaFoldDB" id="X0SZC9"/>
<accession>X0SZC9</accession>
<name>X0SZC9_9ZZZZ</name>
<dbReference type="EMBL" id="BARS01006475">
    <property type="protein sequence ID" value="GAF69170.1"/>
    <property type="molecule type" value="Genomic_DNA"/>
</dbReference>